<name>A0A2H0X745_UNCKA</name>
<protein>
    <recommendedName>
        <fullName evidence="1">Glycosyl transferase family 1 domain-containing protein</fullName>
    </recommendedName>
</protein>
<dbReference type="SUPFAM" id="SSF53756">
    <property type="entry name" value="UDP-Glycosyltransferase/glycogen phosphorylase"/>
    <property type="match status" value="1"/>
</dbReference>
<evidence type="ECO:0000259" key="1">
    <source>
        <dbReference type="Pfam" id="PF00534"/>
    </source>
</evidence>
<dbReference type="EMBL" id="PEYW01000030">
    <property type="protein sequence ID" value="PIS20747.1"/>
    <property type="molecule type" value="Genomic_DNA"/>
</dbReference>
<proteinExistence type="predicted"/>
<comment type="caution">
    <text evidence="2">The sequence shown here is derived from an EMBL/GenBank/DDBJ whole genome shotgun (WGS) entry which is preliminary data.</text>
</comment>
<dbReference type="GO" id="GO:0016757">
    <property type="term" value="F:glycosyltransferase activity"/>
    <property type="evidence" value="ECO:0007669"/>
    <property type="project" value="InterPro"/>
</dbReference>
<dbReference type="PANTHER" id="PTHR45947">
    <property type="entry name" value="SULFOQUINOVOSYL TRANSFERASE SQD2"/>
    <property type="match status" value="1"/>
</dbReference>
<reference evidence="3" key="1">
    <citation type="submission" date="2017-09" db="EMBL/GenBank/DDBJ databases">
        <title>Depth-based differentiation of microbial function through sediment-hosted aquifers and enrichment of novel symbionts in the deep terrestrial subsurface.</title>
        <authorList>
            <person name="Probst A.J."/>
            <person name="Ladd B."/>
            <person name="Jarett J.K."/>
            <person name="Geller-Mcgrath D.E."/>
            <person name="Sieber C.M.K."/>
            <person name="Emerson J.B."/>
            <person name="Anantharaman K."/>
            <person name="Thomas B.C."/>
            <person name="Malmstrom R."/>
            <person name="Stieglmeier M."/>
            <person name="Klingl A."/>
            <person name="Woyke T."/>
            <person name="Ryan C.M."/>
            <person name="Banfield J.F."/>
        </authorList>
    </citation>
    <scope>NUCLEOTIDE SEQUENCE [LARGE SCALE GENOMIC DNA]</scope>
</reference>
<dbReference type="InterPro" id="IPR050194">
    <property type="entry name" value="Glycosyltransferase_grp1"/>
</dbReference>
<dbReference type="InterPro" id="IPR001296">
    <property type="entry name" value="Glyco_trans_1"/>
</dbReference>
<feature type="domain" description="Glycosyl transferase family 1" evidence="1">
    <location>
        <begin position="206"/>
        <end position="329"/>
    </location>
</feature>
<dbReference type="AlphaFoldDB" id="A0A2H0X745"/>
<dbReference type="Pfam" id="PF00534">
    <property type="entry name" value="Glycos_transf_1"/>
    <property type="match status" value="1"/>
</dbReference>
<dbReference type="Gene3D" id="3.40.50.2000">
    <property type="entry name" value="Glycogen Phosphorylase B"/>
    <property type="match status" value="2"/>
</dbReference>
<organism evidence="2 3">
    <name type="scientific">candidate division WWE3 bacterium CG08_land_8_20_14_0_20_43_13</name>
    <dbReference type="NCBI Taxonomy" id="1975087"/>
    <lineage>
        <taxon>Bacteria</taxon>
        <taxon>Katanobacteria</taxon>
    </lineage>
</organism>
<evidence type="ECO:0000313" key="2">
    <source>
        <dbReference type="EMBL" id="PIS20747.1"/>
    </source>
</evidence>
<dbReference type="PANTHER" id="PTHR45947:SF3">
    <property type="entry name" value="SULFOQUINOVOSYL TRANSFERASE SQD2"/>
    <property type="match status" value="1"/>
</dbReference>
<evidence type="ECO:0000313" key="3">
    <source>
        <dbReference type="Proteomes" id="UP000231414"/>
    </source>
</evidence>
<gene>
    <name evidence="2" type="ORF">COT52_02160</name>
</gene>
<dbReference type="Proteomes" id="UP000231414">
    <property type="component" value="Unassembled WGS sequence"/>
</dbReference>
<sequence>MSYIMRVAVVHDSLIQKGGAEKLLSAICRLWPGAVLFSSIASNYWQNYYSKLGVELHLSWMQKLPFKSLAEKIYFPFYSIAFSGFDFSDFDVVISSSARFAHHLIIPPSVLHICYCNSPGRMFWQPHDYFQNRLLFRKLLTPWLSRLRIKDWVCSRLVDSYIANAGWPQKRIHHFYKRSSRIIHPFVNVDSLSEHLDGICPKDGPFLVVSRLVGWKRVDLAIKACAILNFPLVVVGDGPDRRRLEKYCSNGILLAGRLTDSQLKAYYESCRAVIITQEEDFGLVSLEAQAHGKPVIAYGKGGSVETVAEGETGLFFKEQSVVSLVNTLKVFDGIQFLRQKCFAQAKNFSYQRFAKELEEFVIKAWQKQ</sequence>
<accession>A0A2H0X745</accession>